<gene>
    <name evidence="1" type="ORF">IAD32_00105</name>
</gene>
<organism evidence="1 2">
    <name type="scientific">Candidatus Scatavimonas merdigallinarum</name>
    <dbReference type="NCBI Taxonomy" id="2840914"/>
    <lineage>
        <taxon>Bacteria</taxon>
        <taxon>Bacillati</taxon>
        <taxon>Bacillota</taxon>
        <taxon>Clostridia</taxon>
        <taxon>Eubacteriales</taxon>
        <taxon>Oscillospiraceae</taxon>
        <taxon>Oscillospiraceae incertae sedis</taxon>
        <taxon>Candidatus Scatavimonas</taxon>
    </lineage>
</organism>
<dbReference type="EMBL" id="DVFW01000002">
    <property type="protein sequence ID" value="HIQ79672.1"/>
    <property type="molecule type" value="Genomic_DNA"/>
</dbReference>
<reference evidence="1" key="1">
    <citation type="submission" date="2020-10" db="EMBL/GenBank/DDBJ databases">
        <authorList>
            <person name="Gilroy R."/>
        </authorList>
    </citation>
    <scope>NUCLEOTIDE SEQUENCE</scope>
    <source>
        <strain evidence="1">ChiSjej1B19-3389</strain>
    </source>
</reference>
<evidence type="ECO:0000313" key="2">
    <source>
        <dbReference type="Proteomes" id="UP000886787"/>
    </source>
</evidence>
<dbReference type="Gene3D" id="2.10.109.10">
    <property type="entry name" value="Umud Fragment, subunit A"/>
    <property type="match status" value="1"/>
</dbReference>
<reference evidence="1" key="2">
    <citation type="journal article" date="2021" name="PeerJ">
        <title>Extensive microbial diversity within the chicken gut microbiome revealed by metagenomics and culture.</title>
        <authorList>
            <person name="Gilroy R."/>
            <person name="Ravi A."/>
            <person name="Getino M."/>
            <person name="Pursley I."/>
            <person name="Horton D.L."/>
            <person name="Alikhan N.F."/>
            <person name="Baker D."/>
            <person name="Gharbi K."/>
            <person name="Hall N."/>
            <person name="Watson M."/>
            <person name="Adriaenssens E.M."/>
            <person name="Foster-Nyarko E."/>
            <person name="Jarju S."/>
            <person name="Secka A."/>
            <person name="Antonio M."/>
            <person name="Oren A."/>
            <person name="Chaudhuri R.R."/>
            <person name="La Ragione R."/>
            <person name="Hildebrand F."/>
            <person name="Pallen M.J."/>
        </authorList>
    </citation>
    <scope>NUCLEOTIDE SEQUENCE</scope>
    <source>
        <strain evidence="1">ChiSjej1B19-3389</strain>
    </source>
</reference>
<accession>A0A9D1CTA6</accession>
<dbReference type="InterPro" id="IPR036286">
    <property type="entry name" value="LexA/Signal_pep-like_sf"/>
</dbReference>
<comment type="caution">
    <text evidence="1">The sequence shown here is derived from an EMBL/GenBank/DDBJ whole genome shotgun (WGS) entry which is preliminary data.</text>
</comment>
<proteinExistence type="predicted"/>
<sequence length="154" mass="17947">MNKRVKMKELYPVMQEALSNGAQVCITVTGTSMQPMLHSQKDTAVLKKPQARLKKYDLALYRRENGAFVLHRVVAVTENGYVMCGDNQTVVEHGITDANIIAVVKSFTRNSKEYTAENRLYRFYSRVWTNTRFIRRLYRGGKRRIFTCLRRLLH</sequence>
<evidence type="ECO:0000313" key="1">
    <source>
        <dbReference type="EMBL" id="HIQ79672.1"/>
    </source>
</evidence>
<dbReference type="SUPFAM" id="SSF51306">
    <property type="entry name" value="LexA/Signal peptidase"/>
    <property type="match status" value="1"/>
</dbReference>
<dbReference type="AlphaFoldDB" id="A0A9D1CTA6"/>
<name>A0A9D1CTA6_9FIRM</name>
<dbReference type="CDD" id="cd06462">
    <property type="entry name" value="Peptidase_S24_S26"/>
    <property type="match status" value="1"/>
</dbReference>
<protein>
    <submittedName>
        <fullName evidence="1">S24/S26 family peptidase</fullName>
    </submittedName>
</protein>
<dbReference type="Proteomes" id="UP000886787">
    <property type="component" value="Unassembled WGS sequence"/>
</dbReference>